<evidence type="ECO:0000313" key="13">
    <source>
        <dbReference type="EMBL" id="CDO94387.1"/>
    </source>
</evidence>
<comment type="caution">
    <text evidence="13">The sequence shown here is derived from an EMBL/GenBank/DDBJ whole genome shotgun (WGS) entry which is preliminary data.</text>
</comment>
<dbReference type="OrthoDB" id="200349at2759"/>
<dbReference type="AlphaFoldDB" id="A0A0A8L8E0"/>
<keyword evidence="8" id="KW-0812">Transmembrane</keyword>
<keyword evidence="9" id="KW-0325">Glycoprotein</keyword>
<evidence type="ECO:0000256" key="6">
    <source>
        <dbReference type="ARBA" id="ARBA00022764"/>
    </source>
</evidence>
<gene>
    <name evidence="13" type="ORF">KLDO_g2654</name>
</gene>
<comment type="similarity">
    <text evidence="4">Belongs to the glycosyl hydrolase 65 family.</text>
</comment>
<evidence type="ECO:0000256" key="10">
    <source>
        <dbReference type="SAM" id="SignalP"/>
    </source>
</evidence>
<feature type="domain" description="Glycoside hydrolase family 65 N-terminal" evidence="12">
    <location>
        <begin position="87"/>
        <end position="357"/>
    </location>
</feature>
<dbReference type="GO" id="GO:0015976">
    <property type="term" value="P:carbon utilization"/>
    <property type="evidence" value="ECO:0007669"/>
    <property type="project" value="UniProtKB-ARBA"/>
</dbReference>
<evidence type="ECO:0000256" key="5">
    <source>
        <dbReference type="ARBA" id="ARBA00012757"/>
    </source>
</evidence>
<proteinExistence type="inferred from homology"/>
<dbReference type="EC" id="3.2.1.28" evidence="5"/>
<accession>A0A0A8L8E0</accession>
<dbReference type="GO" id="GO:0042597">
    <property type="term" value="C:periplasmic space"/>
    <property type="evidence" value="ECO:0007669"/>
    <property type="project" value="UniProtKB-SubCell"/>
</dbReference>
<evidence type="ECO:0000313" key="14">
    <source>
        <dbReference type="Proteomes" id="UP000031516"/>
    </source>
</evidence>
<keyword evidence="8" id="KW-0735">Signal-anchor</keyword>
<evidence type="ECO:0000259" key="12">
    <source>
        <dbReference type="Pfam" id="PF03636"/>
    </source>
</evidence>
<feature type="chain" id="PRO_5002056071" description="alpha,alpha-trehalase" evidence="10">
    <location>
        <begin position="24"/>
        <end position="1147"/>
    </location>
</feature>
<keyword evidence="10" id="KW-0732">Signal</keyword>
<dbReference type="PANTHER" id="PTHR11051:SF8">
    <property type="entry name" value="PROTEIN-GLUCOSYLGALACTOSYLHYDROXYLYSINE GLUCOSIDASE"/>
    <property type="match status" value="1"/>
</dbReference>
<dbReference type="InterPro" id="IPR008928">
    <property type="entry name" value="6-hairpin_glycosidase_sf"/>
</dbReference>
<dbReference type="FunFam" id="1.50.10.10:FF:000032">
    <property type="entry name" value="Vacuolar acid trehalase"/>
    <property type="match status" value="1"/>
</dbReference>
<dbReference type="Proteomes" id="UP000031516">
    <property type="component" value="Unassembled WGS sequence"/>
</dbReference>
<dbReference type="Gene3D" id="2.70.98.40">
    <property type="entry name" value="Glycoside hydrolase, family 65, N-terminal domain"/>
    <property type="match status" value="1"/>
</dbReference>
<dbReference type="Gene3D" id="1.50.10.10">
    <property type="match status" value="1"/>
</dbReference>
<dbReference type="EMBL" id="CCBQ010000037">
    <property type="protein sequence ID" value="CDO94387.1"/>
    <property type="molecule type" value="Genomic_DNA"/>
</dbReference>
<dbReference type="InterPro" id="IPR005195">
    <property type="entry name" value="Glyco_hydro_65_M"/>
</dbReference>
<organism evidence="13 14">
    <name type="scientific">Kluyveromyces dobzhanskii CBS 2104</name>
    <dbReference type="NCBI Taxonomy" id="1427455"/>
    <lineage>
        <taxon>Eukaryota</taxon>
        <taxon>Fungi</taxon>
        <taxon>Dikarya</taxon>
        <taxon>Ascomycota</taxon>
        <taxon>Saccharomycotina</taxon>
        <taxon>Saccharomycetes</taxon>
        <taxon>Saccharomycetales</taxon>
        <taxon>Saccharomycetaceae</taxon>
        <taxon>Kluyveromyces</taxon>
    </lineage>
</organism>
<feature type="signal peptide" evidence="10">
    <location>
        <begin position="1"/>
        <end position="23"/>
    </location>
</feature>
<dbReference type="GO" id="GO:0004555">
    <property type="term" value="F:alpha,alpha-trehalase activity"/>
    <property type="evidence" value="ECO:0007669"/>
    <property type="project" value="UniProtKB-EC"/>
</dbReference>
<keyword evidence="6" id="KW-0574">Periplasm</keyword>
<feature type="domain" description="Glycoside hydrolase family 65 central catalytic" evidence="11">
    <location>
        <begin position="429"/>
        <end position="650"/>
    </location>
</feature>
<evidence type="ECO:0000256" key="9">
    <source>
        <dbReference type="ARBA" id="ARBA00023180"/>
    </source>
</evidence>
<dbReference type="InterPro" id="IPR012341">
    <property type="entry name" value="6hp_glycosidase-like_sf"/>
</dbReference>
<dbReference type="GO" id="GO:0009277">
    <property type="term" value="C:fungal-type cell wall"/>
    <property type="evidence" value="ECO:0007669"/>
    <property type="project" value="TreeGrafter"/>
</dbReference>
<evidence type="ECO:0000256" key="1">
    <source>
        <dbReference type="ARBA" id="ARBA00001576"/>
    </source>
</evidence>
<dbReference type="InterPro" id="IPR037018">
    <property type="entry name" value="GH65_N"/>
</dbReference>
<sequence length="1147" mass="129609">MMLILPLLLFSVTILAPVYFYLSKPMPLQHPLFGSIVCVDEELYCPESKRKASEKMYSLLKDSDHTFYDEEQQVLGNLLPSENTFSRQPYVANGYIGSRIPNLGFGYALDTMNVWVNDSSIPGALDNGWPLRNRRFAGAFVSDFYCLQEKLNSTNFPELDDNGYSTVISTIPQWTDLSIIRHTDLGEVEYINPTDVNLDKISNYMQNLSLQDGIVTTSFVYDNSLLVTTKVIAHRKIYPLGIVTLELSSVGNNEFSDGLHSKSVELEICDTLNFSTSHRTVLADHGYDRKNNGIFMVVEPENVPYSNASLFSYFDIASRDNLTFTKSPNSINQCTKHVLTPNTTFVAHKYVGIISSEYDNQASTVVTNKTDDNLYEMSNLERAISIVSSNQGNYESLIQLHRETWEKIYKDASIEIPSDRLLEMTARSSIYHLLANTRSHNISKDRGLPLGVSGLSSDSYGGMVFWDSDLWILPSLLPFFPETAKQINNYRNASLSQAKLNAQQYGYEGAVYPWTSGRFANCTSTGPCVDYEYHINVDIALSSFAIYMNGGVDDEESEEYLRYTTWPFVENAAKLFTQYVKWNDSMQQYTTHNLTDPDEFANFIDNAAFTNAGIQTIMVWATDIARHLGIEPDPKWLNIADNIHIPISDSNITLEYSGMNSSIDIKQADVVLMIYPLSYITDQSILNNAIKNLYYYSERQSASGPAMTYPVFVAGAASLLNHGCSSQSYLYKSVVPYLRSPFAQFSEQSDDNFLTNGLTQPAFPFLTANGGFLQSILFGLTGLRYSYEFDEEAEKINRLLKFNPIQLPLLPGGIRINNFKYMGQVLDVLITDTEGIIIHKKGNKDIKIKVPDRALIPDIEIENPSEADPIKQIMHGRRSSHNNKNYFTIKPGDVFKTPLYIPKKNIEGNLVEAKQITNLTEGVPGDVAVSILDGNNFTHWQPAYKKLPAKLLIDLGNNTEDDIVAGKILWGSRPAKSFSLSILPQTEEIAQNLTHILSNVNQYCNESSDTCERKLQNPKEDFDAAIIDIFDWYGIDLDAIRKKHPELGEIKTKFVKLLDNYTVTPSEPYPWRVYNESKIVLLPGNETDFTIDYSKVPDLNKDNEDIDFRSDETNWKKPRFIVLTVHDTYDNDDNEKGATIKEFALFS</sequence>
<dbReference type="Pfam" id="PF03632">
    <property type="entry name" value="Glyco_hydro_65m"/>
    <property type="match status" value="1"/>
</dbReference>
<dbReference type="Pfam" id="PF03636">
    <property type="entry name" value="Glyco_hydro_65N"/>
    <property type="match status" value="1"/>
</dbReference>
<comment type="catalytic activity">
    <reaction evidence="1">
        <text>alpha,alpha-trehalose + H2O = alpha-D-glucose + beta-D-glucose</text>
        <dbReference type="Rhea" id="RHEA:32675"/>
        <dbReference type="ChEBI" id="CHEBI:15377"/>
        <dbReference type="ChEBI" id="CHEBI:15903"/>
        <dbReference type="ChEBI" id="CHEBI:16551"/>
        <dbReference type="ChEBI" id="CHEBI:17925"/>
        <dbReference type="EC" id="3.2.1.28"/>
    </reaction>
</comment>
<reference evidence="13 14" key="1">
    <citation type="submission" date="2014-03" db="EMBL/GenBank/DDBJ databases">
        <title>The genome of Kluyveromyces dobzhanskii.</title>
        <authorList>
            <person name="Nystedt B."/>
            <person name="Astrom S."/>
        </authorList>
    </citation>
    <scope>NUCLEOTIDE SEQUENCE [LARGE SCALE GENOMIC DNA]</scope>
    <source>
        <strain evidence="13 14">CBS 2104</strain>
    </source>
</reference>
<keyword evidence="14" id="KW-1185">Reference proteome</keyword>
<dbReference type="GO" id="GO:0016020">
    <property type="term" value="C:membrane"/>
    <property type="evidence" value="ECO:0007669"/>
    <property type="project" value="UniProtKB-SubCell"/>
</dbReference>
<keyword evidence="7" id="KW-0378">Hydrolase</keyword>
<comment type="subcellular location">
    <subcellularLocation>
        <location evidence="3">Membrane</location>
        <topology evidence="3">Single-pass type II membrane protein</topology>
    </subcellularLocation>
    <subcellularLocation>
        <location evidence="2">Periplasm</location>
    </subcellularLocation>
</comment>
<dbReference type="PANTHER" id="PTHR11051">
    <property type="entry name" value="GLYCOSYL HYDROLASE-RELATED"/>
    <property type="match status" value="1"/>
</dbReference>
<dbReference type="SUPFAM" id="SSF48208">
    <property type="entry name" value="Six-hairpin glycosidases"/>
    <property type="match status" value="1"/>
</dbReference>
<evidence type="ECO:0000256" key="8">
    <source>
        <dbReference type="ARBA" id="ARBA00022968"/>
    </source>
</evidence>
<evidence type="ECO:0000256" key="2">
    <source>
        <dbReference type="ARBA" id="ARBA00004418"/>
    </source>
</evidence>
<evidence type="ECO:0000259" key="11">
    <source>
        <dbReference type="Pfam" id="PF03632"/>
    </source>
</evidence>
<evidence type="ECO:0000256" key="3">
    <source>
        <dbReference type="ARBA" id="ARBA00004606"/>
    </source>
</evidence>
<dbReference type="InterPro" id="IPR005196">
    <property type="entry name" value="Glyco_hydro_65_N"/>
</dbReference>
<protein>
    <recommendedName>
        <fullName evidence="5">alpha,alpha-trehalase</fullName>
        <ecNumber evidence="5">3.2.1.28</ecNumber>
    </recommendedName>
</protein>
<dbReference type="GO" id="GO:0005993">
    <property type="term" value="P:trehalose catabolic process"/>
    <property type="evidence" value="ECO:0007669"/>
    <property type="project" value="TreeGrafter"/>
</dbReference>
<evidence type="ECO:0000256" key="4">
    <source>
        <dbReference type="ARBA" id="ARBA00006768"/>
    </source>
</evidence>
<name>A0A0A8L8E0_9SACH</name>
<evidence type="ECO:0000256" key="7">
    <source>
        <dbReference type="ARBA" id="ARBA00022801"/>
    </source>
</evidence>